<gene>
    <name evidence="4 6" type="primary">rplQ</name>
    <name evidence="6" type="ORF">KDW03_06030</name>
</gene>
<dbReference type="FunFam" id="3.90.1030.10:FF:000001">
    <property type="entry name" value="50S ribosomal protein L17"/>
    <property type="match status" value="1"/>
</dbReference>
<evidence type="ECO:0000256" key="4">
    <source>
        <dbReference type="HAMAP-Rule" id="MF_01368"/>
    </source>
</evidence>
<dbReference type="PROSITE" id="PS01167">
    <property type="entry name" value="RIBOSOMAL_L17"/>
    <property type="match status" value="1"/>
</dbReference>
<dbReference type="InterPro" id="IPR000456">
    <property type="entry name" value="Ribosomal_bL17"/>
</dbReference>
<dbReference type="PANTHER" id="PTHR14413">
    <property type="entry name" value="RIBOSOMAL PROTEIN L17"/>
    <property type="match status" value="1"/>
</dbReference>
<reference evidence="6" key="1">
    <citation type="submission" date="2021-04" db="EMBL/GenBank/DDBJ databases">
        <authorList>
            <person name="Postec A."/>
        </authorList>
    </citation>
    <scope>NUCLEOTIDE SEQUENCE</scope>
    <source>
        <strain evidence="6">F1F22</strain>
    </source>
</reference>
<dbReference type="SUPFAM" id="SSF64263">
    <property type="entry name" value="Prokaryotic ribosomal protein L17"/>
    <property type="match status" value="1"/>
</dbReference>
<evidence type="ECO:0000256" key="1">
    <source>
        <dbReference type="ARBA" id="ARBA00008777"/>
    </source>
</evidence>
<dbReference type="InterPro" id="IPR047859">
    <property type="entry name" value="Ribosomal_bL17_CS"/>
</dbReference>
<dbReference type="GO" id="GO:0006412">
    <property type="term" value="P:translation"/>
    <property type="evidence" value="ECO:0007669"/>
    <property type="project" value="UniProtKB-UniRule"/>
</dbReference>
<keyword evidence="7" id="KW-1185">Reference proteome</keyword>
<evidence type="ECO:0000256" key="3">
    <source>
        <dbReference type="ARBA" id="ARBA00023274"/>
    </source>
</evidence>
<dbReference type="EMBL" id="CP073355">
    <property type="protein sequence ID" value="URA09064.1"/>
    <property type="molecule type" value="Genomic_DNA"/>
</dbReference>
<proteinExistence type="inferred from homology"/>
<sequence>MRHGNKVKKLSRTTSHRRALIRNLATSLFKYERIITTVEKTKFIRPFAEKLITKAKTDTVASRRKVFETVRDEAVLNKLFTDIAKRYANRPGGYTRIIRLGNRSNDGAERAIIELVEEKLEPAASTNAKK</sequence>
<reference evidence="6" key="2">
    <citation type="submission" date="2022-06" db="EMBL/GenBank/DDBJ databases">
        <title>Thermospira aquatica gen. nov., sp. nov.</title>
        <authorList>
            <person name="Ben Ali Gam Z."/>
            <person name="Labat M."/>
        </authorList>
    </citation>
    <scope>NUCLEOTIDE SEQUENCE</scope>
    <source>
        <strain evidence="6">F1F22</strain>
    </source>
</reference>
<organism evidence="6 7">
    <name type="scientific">Thermospira aquatica</name>
    <dbReference type="NCBI Taxonomy" id="2828656"/>
    <lineage>
        <taxon>Bacteria</taxon>
        <taxon>Pseudomonadati</taxon>
        <taxon>Spirochaetota</taxon>
        <taxon>Spirochaetia</taxon>
        <taxon>Brevinematales</taxon>
        <taxon>Thermospiraceae</taxon>
        <taxon>Thermospira</taxon>
    </lineage>
</organism>
<dbReference type="AlphaFoldDB" id="A0AAX3BA08"/>
<dbReference type="GO" id="GO:0003735">
    <property type="term" value="F:structural constituent of ribosome"/>
    <property type="evidence" value="ECO:0007669"/>
    <property type="project" value="InterPro"/>
</dbReference>
<evidence type="ECO:0000313" key="6">
    <source>
        <dbReference type="EMBL" id="URA09064.1"/>
    </source>
</evidence>
<accession>A0AAX3BA08</accession>
<evidence type="ECO:0000313" key="7">
    <source>
        <dbReference type="Proteomes" id="UP001056539"/>
    </source>
</evidence>
<dbReference type="InterPro" id="IPR036373">
    <property type="entry name" value="Ribosomal_bL17_sf"/>
</dbReference>
<dbReference type="Gene3D" id="3.90.1030.10">
    <property type="entry name" value="Ribosomal protein L17"/>
    <property type="match status" value="1"/>
</dbReference>
<dbReference type="HAMAP" id="MF_01368">
    <property type="entry name" value="Ribosomal_bL17"/>
    <property type="match status" value="1"/>
</dbReference>
<comment type="subunit">
    <text evidence="4">Part of the 50S ribosomal subunit. Contacts protein L32.</text>
</comment>
<dbReference type="RefSeq" id="WP_271434190.1">
    <property type="nucleotide sequence ID" value="NZ_CP073355.1"/>
</dbReference>
<evidence type="ECO:0000256" key="2">
    <source>
        <dbReference type="ARBA" id="ARBA00022980"/>
    </source>
</evidence>
<dbReference type="GO" id="GO:0022625">
    <property type="term" value="C:cytosolic large ribosomal subunit"/>
    <property type="evidence" value="ECO:0007669"/>
    <property type="project" value="TreeGrafter"/>
</dbReference>
<comment type="similarity">
    <text evidence="1 4 5">Belongs to the bacterial ribosomal protein bL17 family.</text>
</comment>
<dbReference type="Proteomes" id="UP001056539">
    <property type="component" value="Chromosome"/>
</dbReference>
<dbReference type="Pfam" id="PF01196">
    <property type="entry name" value="Ribosomal_L17"/>
    <property type="match status" value="1"/>
</dbReference>
<name>A0AAX3BA08_9SPIR</name>
<keyword evidence="3 4" id="KW-0687">Ribonucleoprotein</keyword>
<protein>
    <recommendedName>
        <fullName evidence="4">Large ribosomal subunit protein bL17</fullName>
    </recommendedName>
</protein>
<evidence type="ECO:0000256" key="5">
    <source>
        <dbReference type="RuleBase" id="RU000660"/>
    </source>
</evidence>
<dbReference type="PANTHER" id="PTHR14413:SF16">
    <property type="entry name" value="LARGE RIBOSOMAL SUBUNIT PROTEIN BL17M"/>
    <property type="match status" value="1"/>
</dbReference>
<dbReference type="KEGG" id="taqu:KDW03_06030"/>
<dbReference type="NCBIfam" id="TIGR00059">
    <property type="entry name" value="L17"/>
    <property type="match status" value="1"/>
</dbReference>
<keyword evidence="2 4" id="KW-0689">Ribosomal protein</keyword>